<comment type="caution">
    <text evidence="1">The sequence shown here is derived from an EMBL/GenBank/DDBJ whole genome shotgun (WGS) entry which is preliminary data.</text>
</comment>
<dbReference type="EMBL" id="JACMYC010000016">
    <property type="protein sequence ID" value="MBC2962080.1"/>
    <property type="molecule type" value="Genomic_DNA"/>
</dbReference>
<evidence type="ECO:0000313" key="1">
    <source>
        <dbReference type="EMBL" id="MBC2962080.1"/>
    </source>
</evidence>
<gene>
    <name evidence="1" type="ORF">H7344_17445</name>
</gene>
<proteinExistence type="predicted"/>
<reference evidence="1 2" key="1">
    <citation type="submission" date="2020-08" db="EMBL/GenBank/DDBJ databases">
        <title>novel species in genus Nocardioides.</title>
        <authorList>
            <person name="Zhang G."/>
        </authorList>
    </citation>
    <scope>NUCLEOTIDE SEQUENCE [LARGE SCALE GENOMIC DNA]</scope>
    <source>
        <strain evidence="1 2">SC8A-24</strain>
    </source>
</reference>
<name>A0ABR6UCT1_9ACTN</name>
<evidence type="ECO:0000313" key="2">
    <source>
        <dbReference type="Proteomes" id="UP000604001"/>
    </source>
</evidence>
<dbReference type="RefSeq" id="WP_186347274.1">
    <property type="nucleotide sequence ID" value="NZ_BMMR01000001.1"/>
</dbReference>
<protein>
    <submittedName>
        <fullName evidence="1">YbdD/YjiX family protein</fullName>
    </submittedName>
</protein>
<accession>A0ABR6UCT1</accession>
<organism evidence="1 2">
    <name type="scientific">Nocardioides deserti</name>
    <dbReference type="NCBI Taxonomy" id="1588644"/>
    <lineage>
        <taxon>Bacteria</taxon>
        <taxon>Bacillati</taxon>
        <taxon>Actinomycetota</taxon>
        <taxon>Actinomycetes</taxon>
        <taxon>Propionibacteriales</taxon>
        <taxon>Nocardioidaceae</taxon>
        <taxon>Nocardioides</taxon>
    </lineage>
</organism>
<dbReference type="InterPro" id="IPR007423">
    <property type="entry name" value="Sel_put"/>
</dbReference>
<sequence length="66" mass="7807">MSAGPAVRVRRAVDGVRWYLKEVTGESRWEAYLARCGRDGVEPMTRREYERHRTDLREHNPQSRCC</sequence>
<keyword evidence="2" id="KW-1185">Reference proteome</keyword>
<dbReference type="Proteomes" id="UP000604001">
    <property type="component" value="Unassembled WGS sequence"/>
</dbReference>
<dbReference type="Pfam" id="PF04328">
    <property type="entry name" value="Sel_put"/>
    <property type="match status" value="1"/>
</dbReference>